<dbReference type="GO" id="GO:0008270">
    <property type="term" value="F:zinc ion binding"/>
    <property type="evidence" value="ECO:0007669"/>
    <property type="project" value="InterPro"/>
</dbReference>
<organism evidence="2 3">
    <name type="scientific">Pseudoduganella lutea</name>
    <dbReference type="NCBI Taxonomy" id="321985"/>
    <lineage>
        <taxon>Bacteria</taxon>
        <taxon>Pseudomonadati</taxon>
        <taxon>Pseudomonadota</taxon>
        <taxon>Betaproteobacteria</taxon>
        <taxon>Burkholderiales</taxon>
        <taxon>Oxalobacteraceae</taxon>
        <taxon>Telluria group</taxon>
        <taxon>Pseudoduganella</taxon>
    </lineage>
</organism>
<dbReference type="AlphaFoldDB" id="A0A4P6L405"/>
<reference evidence="2 3" key="1">
    <citation type="submission" date="2019-02" db="EMBL/GenBank/DDBJ databases">
        <title>Draft Genome Sequences of Six Type Strains of the Genus Massilia.</title>
        <authorList>
            <person name="Miess H."/>
            <person name="Frediansyhah A."/>
            <person name="Gross H."/>
        </authorList>
    </citation>
    <scope>NUCLEOTIDE SEQUENCE [LARGE SCALE GENOMIC DNA]</scope>
    <source>
        <strain evidence="2 3">DSM 17473</strain>
    </source>
</reference>
<dbReference type="Proteomes" id="UP000290637">
    <property type="component" value="Chromosome"/>
</dbReference>
<dbReference type="Pfam" id="PF23639">
    <property type="entry name" value="DUF7146"/>
    <property type="match status" value="1"/>
</dbReference>
<dbReference type="KEGG" id="plue:EWM63_27550"/>
<dbReference type="RefSeq" id="WP_130189377.1">
    <property type="nucleotide sequence ID" value="NZ_CP035913.1"/>
</dbReference>
<evidence type="ECO:0000313" key="2">
    <source>
        <dbReference type="EMBL" id="QBE66269.1"/>
    </source>
</evidence>
<dbReference type="InterPro" id="IPR055570">
    <property type="entry name" value="DUF7146"/>
</dbReference>
<accession>A0A4P6L405</accession>
<keyword evidence="3" id="KW-1185">Reference proteome</keyword>
<dbReference type="Pfam" id="PF08273">
    <property type="entry name" value="Zn_Ribbon_Prim"/>
    <property type="match status" value="1"/>
</dbReference>
<dbReference type="GO" id="GO:0004386">
    <property type="term" value="F:helicase activity"/>
    <property type="evidence" value="ECO:0007669"/>
    <property type="project" value="InterPro"/>
</dbReference>
<evidence type="ECO:0000313" key="3">
    <source>
        <dbReference type="Proteomes" id="UP000290637"/>
    </source>
</evidence>
<feature type="domain" description="DNA primase/helicase Gp4 N-terminal Bacteriophage T7-like" evidence="1">
    <location>
        <begin position="39"/>
        <end position="77"/>
    </location>
</feature>
<gene>
    <name evidence="2" type="ORF">EWM63_27550</name>
</gene>
<dbReference type="InterPro" id="IPR006171">
    <property type="entry name" value="TOPRIM_dom"/>
</dbReference>
<dbReference type="EMBL" id="CP035913">
    <property type="protein sequence ID" value="QBE66269.1"/>
    <property type="molecule type" value="Genomic_DNA"/>
</dbReference>
<sequence>MTPEQEEFERRFQAARASAFGRWTPLLRTLGVDEKVLNRRNQPCPLAGCGGTDRFQYTDKFGDGNYVCRACGAGGGFKLLMGYFGWNAGTALHRIEQSLGLLPAPLQTPGPVKDARRLLHRILSDSRPITAGDEVDRYLRFRGVGMDGYPDTLRMHPALGYYELDPSSGKPKLVRHYPAMVAVVQDQGGQVVSLLRTYLQDGRKALGAESKKLLCGGVNGAAIRLGEPAGELSVCEGVETGLAIQKRTGHPVWVGICASNLERIWIPDQVTRLRIYGDNDADAMFDGQAAAYGLARRYMKCCRHGEGRQAEVFIPRRAGADWANVSERHATHEELAA</sequence>
<name>A0A4P6L405_9BURK</name>
<dbReference type="InterPro" id="IPR013237">
    <property type="entry name" value="Phage_T7_Gp4_N"/>
</dbReference>
<protein>
    <submittedName>
        <fullName evidence="2">Zinc-binding protein</fullName>
    </submittedName>
</protein>
<evidence type="ECO:0000259" key="1">
    <source>
        <dbReference type="SMART" id="SM00778"/>
    </source>
</evidence>
<proteinExistence type="predicted"/>
<dbReference type="OrthoDB" id="8967890at2"/>
<dbReference type="Pfam" id="PF13362">
    <property type="entry name" value="Toprim_3"/>
    <property type="match status" value="1"/>
</dbReference>
<dbReference type="SUPFAM" id="SSF57783">
    <property type="entry name" value="Zinc beta-ribbon"/>
    <property type="match status" value="1"/>
</dbReference>
<dbReference type="SMART" id="SM00778">
    <property type="entry name" value="Prim_Zn_Ribbon"/>
    <property type="match status" value="1"/>
</dbReference>